<evidence type="ECO:0000256" key="4">
    <source>
        <dbReference type="ARBA" id="ARBA00023163"/>
    </source>
</evidence>
<evidence type="ECO:0000256" key="3">
    <source>
        <dbReference type="ARBA" id="ARBA00023159"/>
    </source>
</evidence>
<name>A0A222VWW0_9PSEU</name>
<keyword evidence="1" id="KW-0805">Transcription regulation</keyword>
<dbReference type="InterPro" id="IPR036244">
    <property type="entry name" value="TipA-like_antibiotic-bd"/>
</dbReference>
<dbReference type="RefSeq" id="WP_091803832.1">
    <property type="nucleotide sequence ID" value="NZ_CP016353.1"/>
</dbReference>
<dbReference type="InterPro" id="IPR000551">
    <property type="entry name" value="MerR-type_HTH_dom"/>
</dbReference>
<dbReference type="EMBL" id="FMZE01000004">
    <property type="protein sequence ID" value="SDC85058.1"/>
    <property type="molecule type" value="Genomic_DNA"/>
</dbReference>
<dbReference type="Pfam" id="PF13411">
    <property type="entry name" value="MerR_1"/>
    <property type="match status" value="1"/>
</dbReference>
<accession>A0A222VWW0</accession>
<dbReference type="CDD" id="cd01106">
    <property type="entry name" value="HTH_TipAL-Mta"/>
    <property type="match status" value="1"/>
</dbReference>
<gene>
    <name evidence="5" type="ORF">SAMN05421630_104128</name>
</gene>
<evidence type="ECO:0000256" key="2">
    <source>
        <dbReference type="ARBA" id="ARBA00023125"/>
    </source>
</evidence>
<dbReference type="InterPro" id="IPR012925">
    <property type="entry name" value="TipAS_dom"/>
</dbReference>
<sequence>MAYSIVQVAKLANVTSRTLRHYDEIGLLPPAFVGGNGYRYYEDEQLLLLQRILVLRELGLGLDAVKSVVTKETDQLSALKAHHTTLLAERDHFDRLAKTVEHTITQLEGGKKVKAEDIYKGFDRHSQQAQTLAEEADQRWPGALATHERVKGWSKEKWEAVQQQGADAWSALAELMAAGVAADDPRTVAATDAHYRWICHSWTPNKEAYIGLGNLYADDERYRVNVERGNPGLADYLRDAITAYAKQRLD</sequence>
<dbReference type="Proteomes" id="UP000199494">
    <property type="component" value="Unassembled WGS sequence"/>
</dbReference>
<dbReference type="PROSITE" id="PS50937">
    <property type="entry name" value="HTH_MERR_2"/>
    <property type="match status" value="1"/>
</dbReference>
<protein>
    <submittedName>
        <fullName evidence="5">DNA-binding transcriptional regulator, MerR family</fullName>
    </submittedName>
</protein>
<dbReference type="OrthoDB" id="9809391at2"/>
<reference evidence="5 6" key="1">
    <citation type="submission" date="2016-10" db="EMBL/GenBank/DDBJ databases">
        <authorList>
            <person name="de Groot N.N."/>
        </authorList>
    </citation>
    <scope>NUCLEOTIDE SEQUENCE [LARGE SCALE GENOMIC DNA]</scope>
    <source>
        <strain evidence="5 6">CGMCC 4.5506</strain>
    </source>
</reference>
<dbReference type="KEGG" id="pmad:BAY61_29045"/>
<dbReference type="PANTHER" id="PTHR30204">
    <property type="entry name" value="REDOX-CYCLING DRUG-SENSING TRANSCRIPTIONAL ACTIVATOR SOXR"/>
    <property type="match status" value="1"/>
</dbReference>
<dbReference type="SMART" id="SM00422">
    <property type="entry name" value="HTH_MERR"/>
    <property type="match status" value="1"/>
</dbReference>
<dbReference type="GO" id="GO:0003700">
    <property type="term" value="F:DNA-binding transcription factor activity"/>
    <property type="evidence" value="ECO:0007669"/>
    <property type="project" value="InterPro"/>
</dbReference>
<dbReference type="STRING" id="530584.SAMN05421630_104128"/>
<dbReference type="InterPro" id="IPR047057">
    <property type="entry name" value="MerR_fam"/>
</dbReference>
<dbReference type="Pfam" id="PF07739">
    <property type="entry name" value="TipAS"/>
    <property type="match status" value="1"/>
</dbReference>
<keyword evidence="4" id="KW-0804">Transcription</keyword>
<dbReference type="SUPFAM" id="SSF89082">
    <property type="entry name" value="Antibiotic binding domain of TipA-like multidrug resistance regulators"/>
    <property type="match status" value="1"/>
</dbReference>
<evidence type="ECO:0000313" key="5">
    <source>
        <dbReference type="EMBL" id="SDC85058.1"/>
    </source>
</evidence>
<organism evidence="5 6">
    <name type="scientific">Prauserella marina</name>
    <dbReference type="NCBI Taxonomy" id="530584"/>
    <lineage>
        <taxon>Bacteria</taxon>
        <taxon>Bacillati</taxon>
        <taxon>Actinomycetota</taxon>
        <taxon>Actinomycetes</taxon>
        <taxon>Pseudonocardiales</taxon>
        <taxon>Pseudonocardiaceae</taxon>
        <taxon>Prauserella</taxon>
    </lineage>
</organism>
<evidence type="ECO:0000313" key="6">
    <source>
        <dbReference type="Proteomes" id="UP000199494"/>
    </source>
</evidence>
<keyword evidence="2 5" id="KW-0238">DNA-binding</keyword>
<dbReference type="AlphaFoldDB" id="A0A222VWW0"/>
<proteinExistence type="predicted"/>
<keyword evidence="3" id="KW-0010">Activator</keyword>
<dbReference type="Gene3D" id="1.10.490.50">
    <property type="entry name" value="Antibiotic binding domain of TipA-like multidrug resistance regulators"/>
    <property type="match status" value="1"/>
</dbReference>
<dbReference type="InterPro" id="IPR009061">
    <property type="entry name" value="DNA-bd_dom_put_sf"/>
</dbReference>
<dbReference type="PANTHER" id="PTHR30204:SF90">
    <property type="entry name" value="HTH-TYPE TRANSCRIPTIONAL ACTIVATOR MTA"/>
    <property type="match status" value="1"/>
</dbReference>
<evidence type="ECO:0000256" key="1">
    <source>
        <dbReference type="ARBA" id="ARBA00023015"/>
    </source>
</evidence>
<dbReference type="Gene3D" id="1.10.1660.10">
    <property type="match status" value="1"/>
</dbReference>
<dbReference type="GO" id="GO:0003677">
    <property type="term" value="F:DNA binding"/>
    <property type="evidence" value="ECO:0007669"/>
    <property type="project" value="UniProtKB-KW"/>
</dbReference>
<keyword evidence="6" id="KW-1185">Reference proteome</keyword>
<dbReference type="SUPFAM" id="SSF46955">
    <property type="entry name" value="Putative DNA-binding domain"/>
    <property type="match status" value="1"/>
</dbReference>